<dbReference type="AlphaFoldDB" id="A0AAU2V0L5"/>
<reference evidence="2" key="1">
    <citation type="submission" date="2022-10" db="EMBL/GenBank/DDBJ databases">
        <title>The complete genomes of actinobacterial strains from the NBC collection.</title>
        <authorList>
            <person name="Joergensen T.S."/>
            <person name="Alvarez Arevalo M."/>
            <person name="Sterndorff E.B."/>
            <person name="Faurdal D."/>
            <person name="Vuksanovic O."/>
            <person name="Mourched A.-S."/>
            <person name="Charusanti P."/>
            <person name="Shaw S."/>
            <person name="Blin K."/>
            <person name="Weber T."/>
        </authorList>
    </citation>
    <scope>NUCLEOTIDE SEQUENCE</scope>
    <source>
        <strain evidence="2">NBC_00003</strain>
    </source>
</reference>
<proteinExistence type="predicted"/>
<organism evidence="2">
    <name type="scientific">Streptomyces sp. NBC_00003</name>
    <dbReference type="NCBI Taxonomy" id="2903608"/>
    <lineage>
        <taxon>Bacteria</taxon>
        <taxon>Bacillati</taxon>
        <taxon>Actinomycetota</taxon>
        <taxon>Actinomycetes</taxon>
        <taxon>Kitasatosporales</taxon>
        <taxon>Streptomycetaceae</taxon>
        <taxon>Streptomyces</taxon>
    </lineage>
</organism>
<evidence type="ECO:0000256" key="1">
    <source>
        <dbReference type="SAM" id="MobiDB-lite"/>
    </source>
</evidence>
<evidence type="ECO:0000313" key="2">
    <source>
        <dbReference type="EMBL" id="WTW60363.1"/>
    </source>
</evidence>
<sequence length="203" mass="22328">MESSEGPLNGACTGQRAWFWDADLLTQFDPLLVWASPIVSNNKYEGDIRKQGDVVHVNSLLRPSIGDYKLPDGMTAQRPDSVDQKLPITEAKYLQVLIEDAERIQLASGNLNSPINQQMIRSLAREADTFMGDTVAKGATALPIERAVPGGLHRHRPLVRRQDRALPGTGDEEGRQHVRRVQADQGNRQGRGGMGHCGLTLSQ</sequence>
<feature type="region of interest" description="Disordered" evidence="1">
    <location>
        <begin position="184"/>
        <end position="203"/>
    </location>
</feature>
<accession>A0AAU2V0L5</accession>
<dbReference type="EMBL" id="CP108318">
    <property type="protein sequence ID" value="WTW60363.1"/>
    <property type="molecule type" value="Genomic_DNA"/>
</dbReference>
<protein>
    <submittedName>
        <fullName evidence="2">Uncharacterized protein</fullName>
    </submittedName>
</protein>
<gene>
    <name evidence="2" type="ORF">OG549_06760</name>
</gene>
<name>A0AAU2V0L5_9ACTN</name>